<protein>
    <recommendedName>
        <fullName evidence="3">Zinc finger PHD-type domain-containing protein</fullName>
    </recommendedName>
</protein>
<evidence type="ECO:0000313" key="2">
    <source>
        <dbReference type="Proteomes" id="UP001634394"/>
    </source>
</evidence>
<evidence type="ECO:0000313" key="1">
    <source>
        <dbReference type="EMBL" id="KAL3879135.1"/>
    </source>
</evidence>
<dbReference type="Gene3D" id="3.30.40.10">
    <property type="entry name" value="Zinc/RING finger domain, C3HC4 (zinc finger)"/>
    <property type="match status" value="1"/>
</dbReference>
<dbReference type="InterPro" id="IPR013083">
    <property type="entry name" value="Znf_RING/FYVE/PHD"/>
</dbReference>
<gene>
    <name evidence="1" type="ORF">ACJMK2_031446</name>
</gene>
<accession>A0ABD3X088</accession>
<name>A0ABD3X088_SINWO</name>
<feature type="non-terminal residue" evidence="1">
    <location>
        <position position="1"/>
    </location>
</feature>
<proteinExistence type="predicted"/>
<evidence type="ECO:0008006" key="3">
    <source>
        <dbReference type="Google" id="ProtNLM"/>
    </source>
</evidence>
<sequence>SDDEECIYCDNHSWPKRRRFHLTCLGLSDNDVPVGESFCSGQCEVMSTKSTKDYKSNQDHIFENSKALLWRGIGEMACHDAIREGDGDRIISH</sequence>
<reference evidence="1 2" key="1">
    <citation type="submission" date="2024-11" db="EMBL/GenBank/DDBJ databases">
        <title>Chromosome-level genome assembly of the freshwater bivalve Anodonta woodiana.</title>
        <authorList>
            <person name="Chen X."/>
        </authorList>
    </citation>
    <scope>NUCLEOTIDE SEQUENCE [LARGE SCALE GENOMIC DNA]</scope>
    <source>
        <strain evidence="1">MN2024</strain>
        <tissue evidence="1">Gills</tissue>
    </source>
</reference>
<dbReference type="AlphaFoldDB" id="A0ABD3X088"/>
<organism evidence="1 2">
    <name type="scientific">Sinanodonta woodiana</name>
    <name type="common">Chinese pond mussel</name>
    <name type="synonym">Anodonta woodiana</name>
    <dbReference type="NCBI Taxonomy" id="1069815"/>
    <lineage>
        <taxon>Eukaryota</taxon>
        <taxon>Metazoa</taxon>
        <taxon>Spiralia</taxon>
        <taxon>Lophotrochozoa</taxon>
        <taxon>Mollusca</taxon>
        <taxon>Bivalvia</taxon>
        <taxon>Autobranchia</taxon>
        <taxon>Heteroconchia</taxon>
        <taxon>Palaeoheterodonta</taxon>
        <taxon>Unionida</taxon>
        <taxon>Unionoidea</taxon>
        <taxon>Unionidae</taxon>
        <taxon>Unioninae</taxon>
        <taxon>Sinanodonta</taxon>
    </lineage>
</organism>
<comment type="caution">
    <text evidence="1">The sequence shown here is derived from an EMBL/GenBank/DDBJ whole genome shotgun (WGS) entry which is preliminary data.</text>
</comment>
<dbReference type="EMBL" id="JBJQND010000004">
    <property type="protein sequence ID" value="KAL3879135.1"/>
    <property type="molecule type" value="Genomic_DNA"/>
</dbReference>
<dbReference type="Proteomes" id="UP001634394">
    <property type="component" value="Unassembled WGS sequence"/>
</dbReference>
<keyword evidence="2" id="KW-1185">Reference proteome</keyword>